<sequence>MRGLEDVVITSQNALKLLYNKVLIVKTNSAVVPVVLAVLLKQTAFRVSLMDDNAEIEQLARDMTRVKVELFENYVRTAFSVKGCGLTSCRYPSRMRTKQQNLIFLVWHYRRLIQEYQTTHSFEERDWRYGDLALRLACFLATRFYLARKKERSDLQEAKELEVIICRYNHNIQNGTHDDHHDWSMYKWFIARAELMVEYQKMDARLTQLQIQQAAQSLLSSHQIEALASLMDEKAEPEQLARDMASVKVRLFRDSNIDPYKHDALIMAQRHMIQLYQAPSRIVKRDRTKYGHVVLNLAVHLVSRFSTARRKESIDLQESKELETIISRNNRDINNKIHGDYHEWQNYKWLIARADLIVAFEKLEARLALLQAHQAQPLYLSHQTETSTLLHTEPPVATLEANAEVPCRSNTTNSLVVVMDIDHNLIPSSSRPDSSQPTSPQSIPINEAASLNSWMKALHNANNETEIRDYAIYCQALAQFHFSRYRMAKGALDLEEAAEYSVTAYQLFADVADVSLSLISRTMAILLAYLAEHLGNFPQLPSLNILETFKQLIDHFPETTDTPGALTLALTLPQTKPPVTTPELNSLGPFPSNATSSLAAITDTDDDLIPSSAQFDPSQPSSFPPSIPSNESTTMNLLMSALHNANDETDIIAYATYCRVLAHCFFSRYQVGKDALDLEEAAEYSVTAYRLFASNADAFLGLILPRTIAVLLAYRAEYMGESSPLRSTNVFEAYQDLIDHSSKTTDPPETSTSALPHPRLDCLQPSFIYRRTIPSSRSTAMILTMSALRDANDETDIISYATYCHILAHFSFSRYRLKKDIHDLEEAAEYSVTAYRLFEDTAPEFLGGLILHRTIDIMARCLDTYGHCDVILPPSINVVEALVTLINDPSFGPRQPDAYIARLNLGSIVRKAYYRTKNPLYAEMAIAQYKEVVEYQPRNLGLEGWEGHRWREHCHLAQMLIDRYQRSGDASDIDIALNNLHLVEEQMYHPAIEGPLGQVWHPIVKSLLGLVSWIRFFGRADARVSMEDKERAISYYQSPETYSAMPVPYFLGGMLIRSYQQYRNRTDLDRGIQFLEEQLQHDSVPHHKVFLELANAYTYRQAEGDDIRTFRCFKAVAEADRRNTRNTAGVDEYTSEMSPKTRGEWRRYATRPFHDQSVQFRSACAWGNLALEQDHPECVEAFALAASVLPELVGIGNTIEDVHKKLRVTQNFAVRAAAAAVKFSTSSLAVEWLEQSMSVTTRQIYQLRLDVGSLETRYPDHFETLKTLSEGLRQLSGEPVPTSGPSAFVGTNKGRIRLAYEACIEEIRRKPGMENFLRPLCFPQLAEAARHGPVILLSCDHVTEKTYAFIALDPSVEEPIALPLPGASFEEIDKLGDGFQLLLIRHKLNVYHRSPEDDSESRHGRSGRVSNKGGRDKESEQFEAWLNEIWMRIVKPVFDELEKHGIKSGRVWWCPAGRLEAYPFHAAVPIDCPFISSYTYGLEVLVNARARLGNTSSERSKPSSSRFSIVGISDYPGLPRLALPAVAQEVQIVSDLVEGSAGIALHKMENHEASVDAVLSTLRSSQFIHLACHGYMDIDDPLDSHLVLSNGHLDLRRILAEDLTTAEFAFLSACQTAVGASALRDESVHLAGGFVAAGFKGVIGTLWRINDDDAPGVVKDVYETMRTEEGLDITMAADGLDWAVKRMRKAGVPPHRWVPFIHVGV</sequence>
<organism evidence="3 4">
    <name type="scientific">Leucocoprinus birnbaumii</name>
    <dbReference type="NCBI Taxonomy" id="56174"/>
    <lineage>
        <taxon>Eukaryota</taxon>
        <taxon>Fungi</taxon>
        <taxon>Dikarya</taxon>
        <taxon>Basidiomycota</taxon>
        <taxon>Agaricomycotina</taxon>
        <taxon>Agaricomycetes</taxon>
        <taxon>Agaricomycetidae</taxon>
        <taxon>Agaricales</taxon>
        <taxon>Agaricineae</taxon>
        <taxon>Agaricaceae</taxon>
        <taxon>Leucocoprinus</taxon>
    </lineage>
</organism>
<proteinExistence type="predicted"/>
<feature type="region of interest" description="Disordered" evidence="1">
    <location>
        <begin position="609"/>
        <end position="629"/>
    </location>
</feature>
<dbReference type="Proteomes" id="UP001213000">
    <property type="component" value="Unassembled WGS sequence"/>
</dbReference>
<feature type="domain" description="CHAT" evidence="2">
    <location>
        <begin position="1426"/>
        <end position="1704"/>
    </location>
</feature>
<evidence type="ECO:0000259" key="2">
    <source>
        <dbReference type="Pfam" id="PF12770"/>
    </source>
</evidence>
<feature type="compositionally biased region" description="Basic and acidic residues" evidence="1">
    <location>
        <begin position="1394"/>
        <end position="1403"/>
    </location>
</feature>
<accession>A0AAD5VQD5</accession>
<reference evidence="3" key="1">
    <citation type="submission" date="2022-07" db="EMBL/GenBank/DDBJ databases">
        <title>Genome Sequence of Leucocoprinus birnbaumii.</title>
        <authorList>
            <person name="Buettner E."/>
        </authorList>
    </citation>
    <scope>NUCLEOTIDE SEQUENCE</scope>
    <source>
        <strain evidence="3">VT141</strain>
    </source>
</reference>
<protein>
    <recommendedName>
        <fullName evidence="2">CHAT domain-containing protein</fullName>
    </recommendedName>
</protein>
<evidence type="ECO:0000256" key="1">
    <source>
        <dbReference type="SAM" id="MobiDB-lite"/>
    </source>
</evidence>
<dbReference type="InterPro" id="IPR024983">
    <property type="entry name" value="CHAT_dom"/>
</dbReference>
<evidence type="ECO:0000313" key="3">
    <source>
        <dbReference type="EMBL" id="KAJ3565383.1"/>
    </source>
</evidence>
<comment type="caution">
    <text evidence="3">The sequence shown here is derived from an EMBL/GenBank/DDBJ whole genome shotgun (WGS) entry which is preliminary data.</text>
</comment>
<feature type="region of interest" description="Disordered" evidence="1">
    <location>
        <begin position="1394"/>
        <end position="1416"/>
    </location>
</feature>
<keyword evidence="4" id="KW-1185">Reference proteome</keyword>
<feature type="compositionally biased region" description="Low complexity" evidence="1">
    <location>
        <begin position="610"/>
        <end position="621"/>
    </location>
</feature>
<evidence type="ECO:0000313" key="4">
    <source>
        <dbReference type="Proteomes" id="UP001213000"/>
    </source>
</evidence>
<name>A0AAD5VQD5_9AGAR</name>
<gene>
    <name evidence="3" type="ORF">NP233_g7667</name>
</gene>
<dbReference type="Pfam" id="PF12770">
    <property type="entry name" value="CHAT"/>
    <property type="match status" value="1"/>
</dbReference>
<dbReference type="EMBL" id="JANIEX010000575">
    <property type="protein sequence ID" value="KAJ3565383.1"/>
    <property type="molecule type" value="Genomic_DNA"/>
</dbReference>